<keyword evidence="3" id="KW-1185">Reference proteome</keyword>
<accession>A0A0L0QPM0</accession>
<dbReference type="PIRSF" id="PIRSF029895">
    <property type="entry name" value="SpoIV"/>
    <property type="match status" value="1"/>
</dbReference>
<dbReference type="InterPro" id="IPR010690">
    <property type="entry name" value="YqfD"/>
</dbReference>
<feature type="transmembrane region" description="Helical" evidence="1">
    <location>
        <begin position="91"/>
        <end position="110"/>
    </location>
</feature>
<organism evidence="2 3">
    <name type="scientific">Virgibacillus pantothenticus</name>
    <dbReference type="NCBI Taxonomy" id="1473"/>
    <lineage>
        <taxon>Bacteria</taxon>
        <taxon>Bacillati</taxon>
        <taxon>Bacillota</taxon>
        <taxon>Bacilli</taxon>
        <taxon>Bacillales</taxon>
        <taxon>Bacillaceae</taxon>
        <taxon>Virgibacillus</taxon>
    </lineage>
</organism>
<evidence type="ECO:0000256" key="1">
    <source>
        <dbReference type="SAM" id="Phobius"/>
    </source>
</evidence>
<keyword evidence="1" id="KW-1133">Transmembrane helix</keyword>
<dbReference type="PATRIC" id="fig|1473.5.peg.2621"/>
<evidence type="ECO:0000313" key="3">
    <source>
        <dbReference type="Proteomes" id="UP000036780"/>
    </source>
</evidence>
<dbReference type="RefSeq" id="WP_050353106.1">
    <property type="nucleotide sequence ID" value="NZ_BOSN01000001.1"/>
</dbReference>
<dbReference type="AlphaFoldDB" id="A0A0L0QPM0"/>
<keyword evidence="1" id="KW-0812">Transmembrane</keyword>
<reference evidence="3" key="1">
    <citation type="submission" date="2015-07" db="EMBL/GenBank/DDBJ databases">
        <title>Fjat-10053 dsm26.</title>
        <authorList>
            <person name="Liu B."/>
            <person name="Wang J."/>
            <person name="Zhu Y."/>
            <person name="Liu G."/>
            <person name="Chen Q."/>
            <person name="Chen Z."/>
            <person name="Lan J."/>
            <person name="Che J."/>
            <person name="Ge C."/>
            <person name="Shi H."/>
            <person name="Pan Z."/>
            <person name="Liu X."/>
        </authorList>
    </citation>
    <scope>NUCLEOTIDE SEQUENCE [LARGE SCALE GENOMIC DNA]</scope>
    <source>
        <strain evidence="3">DSM 26</strain>
    </source>
</reference>
<evidence type="ECO:0008006" key="4">
    <source>
        <dbReference type="Google" id="ProtNLM"/>
    </source>
</evidence>
<dbReference type="Proteomes" id="UP000036780">
    <property type="component" value="Unassembled WGS sequence"/>
</dbReference>
<evidence type="ECO:0000313" key="2">
    <source>
        <dbReference type="EMBL" id="KNE20527.1"/>
    </source>
</evidence>
<dbReference type="EMBL" id="LGTO01000007">
    <property type="protein sequence ID" value="KNE20527.1"/>
    <property type="molecule type" value="Genomic_DNA"/>
</dbReference>
<sequence>MKQKNKPNAAGAVTIVVTGDRPELFFQHCTSHGIRIWDVMKTSNQACQGTISLKDAKYIKVLRRGMHYKIKFIDKKGFPFIIRRYLRKKELLIAFILSCLFLFILSNIVWDVKITGVPKDIEEKIGKQLEEYGIQPGSWIFSLDSPKQIQQQLLSDVPELLWVGIDQKGTTFHLEGVEKIVVKEEAKPKPRNLIAAKKGIIKKMYVSQGVPKVDVHDYVEKGDLLVSGKMTDEEESEEDEKKKIKYVAADGDITALTWYEVKVSVPLKTSSEQLTGNQEKKYHLGFGNFKMPVWGFGSPDFKNIQQEKEETKLRFLKWDLPVKIIETKLHEKTYKSVKRTKQEAIEAGITQAKEQLKLELGEASILSEKVLHETIENGKVKLNLYMSVEENIIATQPLRQGD</sequence>
<dbReference type="Pfam" id="PF06898">
    <property type="entry name" value="YqfD"/>
    <property type="match status" value="1"/>
</dbReference>
<dbReference type="GeneID" id="66870288"/>
<name>A0A0L0QPM0_VIRPA</name>
<dbReference type="OrthoDB" id="1640349at2"/>
<dbReference type="NCBIfam" id="TIGR02876">
    <property type="entry name" value="spore_yqfD"/>
    <property type="match status" value="1"/>
</dbReference>
<gene>
    <name evidence="2" type="ORF">AFK71_19405</name>
</gene>
<protein>
    <recommendedName>
        <fullName evidence="4">Stage IV sporulation protein</fullName>
    </recommendedName>
</protein>
<comment type="caution">
    <text evidence="2">The sequence shown here is derived from an EMBL/GenBank/DDBJ whole genome shotgun (WGS) entry which is preliminary data.</text>
</comment>
<proteinExistence type="predicted"/>
<keyword evidence="1" id="KW-0472">Membrane</keyword>